<comment type="caution">
    <text evidence="2">The sequence shown here is derived from an EMBL/GenBank/DDBJ whole genome shotgun (WGS) entry which is preliminary data.</text>
</comment>
<dbReference type="EMBL" id="JAYGJQ010000004">
    <property type="protein sequence ID" value="MEA9358607.1"/>
    <property type="molecule type" value="Genomic_DNA"/>
</dbReference>
<name>A0ABU5W1A5_9BACT</name>
<keyword evidence="3" id="KW-1185">Reference proteome</keyword>
<sequence>MKENKSLWEKISAFAQFSMYCFVSITGVIISYQTIKESQLNRELSQHQSLTSFIPLMANTDPRISAASWEVYSLNETNEVRKSIVKKFIIDSIQSNIKSVKINKKRNIDSLVLGQVQDSFETLWGALRKLKVNQKVGNSIYLLPKDSEAWKDYWERRQSIHVSSPGNWREINRVLFNMNEGDQLFPTFQSAIDQNVGFSYNLFNQNKKIENIIERKIDGVSYYKIIGPQLENNPEELSILCKKLTYNSSFIGKDSVIPKFNGKIVLGTIAKYLIEYSIEYGKYERLMLDAEQIVYIDTCRVVDSV</sequence>
<gene>
    <name evidence="2" type="ORF">SHI21_20385</name>
</gene>
<proteinExistence type="predicted"/>
<keyword evidence="1" id="KW-0472">Membrane</keyword>
<evidence type="ECO:0000313" key="3">
    <source>
        <dbReference type="Proteomes" id="UP001302274"/>
    </source>
</evidence>
<reference evidence="2 3" key="1">
    <citation type="submission" date="2023-11" db="EMBL/GenBank/DDBJ databases">
        <title>A Novel Polar Bacteriovorax (B. antarcticus) Isolated from the Biocrust in Antarctica.</title>
        <authorList>
            <person name="Mun W."/>
            <person name="Choi S.Y."/>
            <person name="Mitchell R.J."/>
        </authorList>
    </citation>
    <scope>NUCLEOTIDE SEQUENCE [LARGE SCALE GENOMIC DNA]</scope>
    <source>
        <strain evidence="2 3">PP10</strain>
    </source>
</reference>
<dbReference type="Proteomes" id="UP001302274">
    <property type="component" value="Unassembled WGS sequence"/>
</dbReference>
<evidence type="ECO:0000313" key="2">
    <source>
        <dbReference type="EMBL" id="MEA9358607.1"/>
    </source>
</evidence>
<feature type="transmembrane region" description="Helical" evidence="1">
    <location>
        <begin position="12"/>
        <end position="32"/>
    </location>
</feature>
<dbReference type="RefSeq" id="WP_323579092.1">
    <property type="nucleotide sequence ID" value="NZ_JAYGJQ010000004.1"/>
</dbReference>
<organism evidence="2 3">
    <name type="scientific">Bacteriovorax antarcticus</name>
    <dbReference type="NCBI Taxonomy" id="3088717"/>
    <lineage>
        <taxon>Bacteria</taxon>
        <taxon>Pseudomonadati</taxon>
        <taxon>Bdellovibrionota</taxon>
        <taxon>Bacteriovoracia</taxon>
        <taxon>Bacteriovoracales</taxon>
        <taxon>Bacteriovoracaceae</taxon>
        <taxon>Bacteriovorax</taxon>
    </lineage>
</organism>
<evidence type="ECO:0000256" key="1">
    <source>
        <dbReference type="SAM" id="Phobius"/>
    </source>
</evidence>
<keyword evidence="1" id="KW-1133">Transmembrane helix</keyword>
<accession>A0ABU5W1A5</accession>
<keyword evidence="1" id="KW-0812">Transmembrane</keyword>
<protein>
    <submittedName>
        <fullName evidence="2">Uncharacterized protein</fullName>
    </submittedName>
</protein>